<feature type="domain" description="HAT C-terminal dimerisation" evidence="7">
    <location>
        <begin position="447"/>
        <end position="519"/>
    </location>
</feature>
<keyword evidence="5" id="KW-0539">Nucleus</keyword>
<evidence type="ECO:0000313" key="8">
    <source>
        <dbReference type="EMBL" id="QBM87175.1"/>
    </source>
</evidence>
<keyword evidence="4" id="KW-0862">Zinc</keyword>
<keyword evidence="2" id="KW-0479">Metal-binding</keyword>
<dbReference type="Pfam" id="PF05699">
    <property type="entry name" value="Dimer_Tnp_hAT"/>
    <property type="match status" value="1"/>
</dbReference>
<dbReference type="SUPFAM" id="SSF53098">
    <property type="entry name" value="Ribonuclease H-like"/>
    <property type="match status" value="1"/>
</dbReference>
<feature type="region of interest" description="Disordered" evidence="6">
    <location>
        <begin position="547"/>
        <end position="574"/>
    </location>
</feature>
<keyword evidence="9" id="KW-1185">Reference proteome</keyword>
<sequence length="585" mass="66640">MSHKLQTLARHPDRFSLTVDEWNSENNYDFLAVTLHYFDVSFRLVDVAIGFEVLNKNIHYTGEALIKSLDDVLTQYDIKSRIISITRDNAGPMNALLDIFATERNKNVGETDLGFSGDIRCVGHVFNLVTEAFLSFTFFKTKKTKKFETILQKAQEDHPTLCELLPKLRSLPGVIRSIPNGIRHNHFLKNNFRKLVQERNSSEEDDTVRNRNLGPETLLKDNETRWLSTLRMLERFIYFREQITELLSLAENVKVSKRLKLEAYTIEDDEWKYLETICKVLEIFEAPTKMLQGSNYVTLNNTIPVVSDILQKLGALKDGGLSSSNHLLQLGLESAFDKLREYYPIHKDEIAPIKNIYLATVLDPRLKIAALQDCGISDSAITNVEEYFHEVYSVYKANIDERNTRPELVGARRIGQSASRVGSTNDDLLGNLLARRNRPESSSDEVKRYLSEEQQDTIFDFYVARRNTFPVISQMARDFLAIPAMSASSERVFSKVGDMVTRKRNRLQPGTIKMLAILKARDLVVDEESTVCDVAEGAKLTSDNIIDKENEKQDDDGELEAITIEDSDTSEDDGEALVTVYIPEN</sequence>
<accession>A0A4P6XKY3</accession>
<evidence type="ECO:0000256" key="1">
    <source>
        <dbReference type="ARBA" id="ARBA00004123"/>
    </source>
</evidence>
<protein>
    <submittedName>
        <fullName evidence="8">HAT family C-terminal dimerization region</fullName>
    </submittedName>
</protein>
<feature type="compositionally biased region" description="Acidic residues" evidence="6">
    <location>
        <begin position="552"/>
        <end position="574"/>
    </location>
</feature>
<evidence type="ECO:0000256" key="4">
    <source>
        <dbReference type="ARBA" id="ARBA00022833"/>
    </source>
</evidence>
<dbReference type="InterPro" id="IPR052035">
    <property type="entry name" value="ZnF_BED_domain_contain"/>
</dbReference>
<comment type="subcellular location">
    <subcellularLocation>
        <location evidence="1">Nucleus</location>
    </subcellularLocation>
</comment>
<dbReference type="Proteomes" id="UP000292447">
    <property type="component" value="Chromosome II"/>
</dbReference>
<dbReference type="AlphaFoldDB" id="A0A4P6XKY3"/>
<evidence type="ECO:0000256" key="6">
    <source>
        <dbReference type="SAM" id="MobiDB-lite"/>
    </source>
</evidence>
<gene>
    <name evidence="8" type="primary">MPUL0B03740</name>
    <name evidence="8" type="ORF">METSCH_B03740</name>
</gene>
<dbReference type="InterPro" id="IPR012337">
    <property type="entry name" value="RNaseH-like_sf"/>
</dbReference>
<evidence type="ECO:0000256" key="5">
    <source>
        <dbReference type="ARBA" id="ARBA00023242"/>
    </source>
</evidence>
<dbReference type="STRING" id="2163413.A0A4P6XKY3"/>
<keyword evidence="3" id="KW-0863">Zinc-finger</keyword>
<dbReference type="PANTHER" id="PTHR46481:SF10">
    <property type="entry name" value="ZINC FINGER BED DOMAIN-CONTAINING PROTEIN 39"/>
    <property type="match status" value="1"/>
</dbReference>
<proteinExistence type="predicted"/>
<evidence type="ECO:0000259" key="7">
    <source>
        <dbReference type="Pfam" id="PF05699"/>
    </source>
</evidence>
<dbReference type="EMBL" id="CP034457">
    <property type="protein sequence ID" value="QBM87175.1"/>
    <property type="molecule type" value="Genomic_DNA"/>
</dbReference>
<evidence type="ECO:0000256" key="3">
    <source>
        <dbReference type="ARBA" id="ARBA00022771"/>
    </source>
</evidence>
<dbReference type="GO" id="GO:0046983">
    <property type="term" value="F:protein dimerization activity"/>
    <property type="evidence" value="ECO:0007669"/>
    <property type="project" value="InterPro"/>
</dbReference>
<dbReference type="GO" id="GO:0008270">
    <property type="term" value="F:zinc ion binding"/>
    <property type="evidence" value="ECO:0007669"/>
    <property type="project" value="UniProtKB-KW"/>
</dbReference>
<dbReference type="InterPro" id="IPR008906">
    <property type="entry name" value="HATC_C_dom"/>
</dbReference>
<evidence type="ECO:0000256" key="2">
    <source>
        <dbReference type="ARBA" id="ARBA00022723"/>
    </source>
</evidence>
<evidence type="ECO:0000313" key="9">
    <source>
        <dbReference type="Proteomes" id="UP000292447"/>
    </source>
</evidence>
<dbReference type="GO" id="GO:0005634">
    <property type="term" value="C:nucleus"/>
    <property type="evidence" value="ECO:0007669"/>
    <property type="project" value="UniProtKB-SubCell"/>
</dbReference>
<organism evidence="8 9">
    <name type="scientific">Metschnikowia aff. pulcherrima</name>
    <dbReference type="NCBI Taxonomy" id="2163413"/>
    <lineage>
        <taxon>Eukaryota</taxon>
        <taxon>Fungi</taxon>
        <taxon>Dikarya</taxon>
        <taxon>Ascomycota</taxon>
        <taxon>Saccharomycotina</taxon>
        <taxon>Pichiomycetes</taxon>
        <taxon>Metschnikowiaceae</taxon>
        <taxon>Metschnikowia</taxon>
    </lineage>
</organism>
<dbReference type="PANTHER" id="PTHR46481">
    <property type="entry name" value="ZINC FINGER BED DOMAIN-CONTAINING PROTEIN 4"/>
    <property type="match status" value="1"/>
</dbReference>
<name>A0A4P6XKY3_9ASCO</name>
<reference evidence="9" key="1">
    <citation type="submission" date="2019-03" db="EMBL/GenBank/DDBJ databases">
        <title>Snf2 controls pulcherriminic acid biosynthesis and connects pigmentation and antifungal activity of the yeast Metschnikowia pulcherrima.</title>
        <authorList>
            <person name="Gore-Lloyd D."/>
            <person name="Sumann I."/>
            <person name="Brachmann A.O."/>
            <person name="Schneeberger K."/>
            <person name="Ortiz-Merino R.A."/>
            <person name="Moreno-Beltran M."/>
            <person name="Schlaefli M."/>
            <person name="Kirner P."/>
            <person name="Santos Kron A."/>
            <person name="Wolfe K.H."/>
            <person name="Piel J."/>
            <person name="Ahrens C.H."/>
            <person name="Henk D."/>
            <person name="Freimoser F.M."/>
        </authorList>
    </citation>
    <scope>NUCLEOTIDE SEQUENCE [LARGE SCALE GENOMIC DNA]</scope>
    <source>
        <strain evidence="9">APC 1.2</strain>
    </source>
</reference>